<name>A0A8S5UG83_9CAUD</name>
<reference evidence="1" key="1">
    <citation type="journal article" date="2021" name="Proc. Natl. Acad. Sci. U.S.A.">
        <title>A Catalog of Tens of Thousands of Viruses from Human Metagenomes Reveals Hidden Associations with Chronic Diseases.</title>
        <authorList>
            <person name="Tisza M.J."/>
            <person name="Buck C.B."/>
        </authorList>
    </citation>
    <scope>NUCLEOTIDE SEQUENCE</scope>
    <source>
        <strain evidence="1">Ctshb19</strain>
    </source>
</reference>
<evidence type="ECO:0000313" key="1">
    <source>
        <dbReference type="EMBL" id="DAF93480.1"/>
    </source>
</evidence>
<dbReference type="EMBL" id="BK016086">
    <property type="protein sequence ID" value="DAF93480.1"/>
    <property type="molecule type" value="Genomic_DNA"/>
</dbReference>
<accession>A0A8S5UG83</accession>
<proteinExistence type="predicted"/>
<organism evidence="1">
    <name type="scientific">Myoviridae sp. ctshb19</name>
    <dbReference type="NCBI Taxonomy" id="2825194"/>
    <lineage>
        <taxon>Viruses</taxon>
        <taxon>Duplodnaviria</taxon>
        <taxon>Heunggongvirae</taxon>
        <taxon>Uroviricota</taxon>
        <taxon>Caudoviricetes</taxon>
    </lineage>
</organism>
<dbReference type="Gene3D" id="3.90.79.10">
    <property type="entry name" value="Nucleoside Triphosphate Pyrophosphohydrolase"/>
    <property type="match status" value="1"/>
</dbReference>
<protein>
    <submittedName>
        <fullName evidence="1">Uncharacterized protein</fullName>
    </submittedName>
</protein>
<sequence>MRGFIMGQREDLDESFNWGENFKGNRDYAQWLNYFSVEDGTAPIYDTVLNPYMRAREGNGESDLHGRGSCMPGGHLDAIDLHYVRINGVRTSIPDLLKTSLYNIMREAFEEMTFVKDGEPFQAWEQNGLGGEYLAADLSDLSNFATLHFEGIIFDNSDNVGRLHIAIAWRLRLRSGVTVTNREKGVDFIPAVYARDLYTAYPGVKFENWTRLFVEHLNSLQADDTISPDYLADYSLEIDSWAADPEVSMEETE</sequence>